<gene>
    <name evidence="2" type="ORF">S12H4_61310</name>
</gene>
<dbReference type="EMBL" id="BARW01040652">
    <property type="protein sequence ID" value="GAJ19496.1"/>
    <property type="molecule type" value="Genomic_DNA"/>
</dbReference>
<dbReference type="AlphaFoldDB" id="X1VRD8"/>
<protein>
    <submittedName>
        <fullName evidence="2">Uncharacterized protein</fullName>
    </submittedName>
</protein>
<organism evidence="2">
    <name type="scientific">marine sediment metagenome</name>
    <dbReference type="NCBI Taxonomy" id="412755"/>
    <lineage>
        <taxon>unclassified sequences</taxon>
        <taxon>metagenomes</taxon>
        <taxon>ecological metagenomes</taxon>
    </lineage>
</organism>
<feature type="compositionally biased region" description="Basic and acidic residues" evidence="1">
    <location>
        <begin position="19"/>
        <end position="32"/>
    </location>
</feature>
<reference evidence="2" key="1">
    <citation type="journal article" date="2014" name="Front. Microbiol.">
        <title>High frequency of phylogenetically diverse reductive dehalogenase-homologous genes in deep subseafloor sedimentary metagenomes.</title>
        <authorList>
            <person name="Kawai M."/>
            <person name="Futagami T."/>
            <person name="Toyoda A."/>
            <person name="Takaki Y."/>
            <person name="Nishi S."/>
            <person name="Hori S."/>
            <person name="Arai W."/>
            <person name="Tsubouchi T."/>
            <person name="Morono Y."/>
            <person name="Uchiyama I."/>
            <person name="Ito T."/>
            <person name="Fujiyama A."/>
            <person name="Inagaki F."/>
            <person name="Takami H."/>
        </authorList>
    </citation>
    <scope>NUCLEOTIDE SEQUENCE</scope>
    <source>
        <strain evidence="2">Expedition CK06-06</strain>
    </source>
</reference>
<comment type="caution">
    <text evidence="2">The sequence shown here is derived from an EMBL/GenBank/DDBJ whole genome shotgun (WGS) entry which is preliminary data.</text>
</comment>
<feature type="non-terminal residue" evidence="2">
    <location>
        <position position="1"/>
    </location>
</feature>
<evidence type="ECO:0000313" key="2">
    <source>
        <dbReference type="EMBL" id="GAJ19496.1"/>
    </source>
</evidence>
<accession>X1VRD8</accession>
<feature type="region of interest" description="Disordered" evidence="1">
    <location>
        <begin position="13"/>
        <end position="32"/>
    </location>
</feature>
<name>X1VRD8_9ZZZZ</name>
<sequence>GFRGDLRGKEFYPALSPDKTAKRQRLEEKTLI</sequence>
<proteinExistence type="predicted"/>
<evidence type="ECO:0000256" key="1">
    <source>
        <dbReference type="SAM" id="MobiDB-lite"/>
    </source>
</evidence>